<organism evidence="15 16">
    <name type="scientific">Corynebacterium poyangense</name>
    <dbReference type="NCBI Taxonomy" id="2684405"/>
    <lineage>
        <taxon>Bacteria</taxon>
        <taxon>Bacillati</taxon>
        <taxon>Actinomycetota</taxon>
        <taxon>Actinomycetes</taxon>
        <taxon>Mycobacteriales</taxon>
        <taxon>Corynebacteriaceae</taxon>
        <taxon>Corynebacterium</taxon>
    </lineage>
</organism>
<proteinExistence type="inferred from homology"/>
<dbReference type="GO" id="GO:0005886">
    <property type="term" value="C:plasma membrane"/>
    <property type="evidence" value="ECO:0007669"/>
    <property type="project" value="UniProtKB-SubCell"/>
</dbReference>
<sequence length="406" mass="42021">MSIISRVVSGALVAGCLLSGLCFFGTIPVAQAQTRCPALHHRSLAPQPPDPNLLAAHRFSQGAGVKIAVIDTGVYPHPRLGEVIPGGDLVGNTNGLEDCDRHGTIVAGIIAARPAPTEDSLLGVAPAAEIISIRQTTKSGEDATGTLAGMAKAIEKALEHHAGVINLSVVACLSPARAATVDLGVLNTALAHAEANNAVVVAAAGNRGQGCEPGDIVFPAHSNTVVGVAALDPDGKHTDYSLSGPHLLAAPGHVPLGLSPLGDPRPVQGIQTNQGDQPWEGTSFAAPVISGIAALLKERYPTETAAQLRQRMYSAAWPANGELDPLRALGHLPGPTTVEDTETRSISLPAPQQQDPRPQQRTAFLLVVVCGFVILGWLVNDASRSTGPEDLTTPRSPNARNHKPGR</sequence>
<evidence type="ECO:0000259" key="14">
    <source>
        <dbReference type="Pfam" id="PF00082"/>
    </source>
</evidence>
<accession>A0A7H0SM80</accession>
<dbReference type="PRINTS" id="PR00723">
    <property type="entry name" value="SUBTILISIN"/>
</dbReference>
<feature type="transmembrane region" description="Helical" evidence="13">
    <location>
        <begin position="362"/>
        <end position="379"/>
    </location>
</feature>
<keyword evidence="7 10" id="KW-0720">Serine protease</keyword>
<evidence type="ECO:0000256" key="4">
    <source>
        <dbReference type="ARBA" id="ARBA00022670"/>
    </source>
</evidence>
<evidence type="ECO:0000256" key="11">
    <source>
        <dbReference type="RuleBase" id="RU003355"/>
    </source>
</evidence>
<keyword evidence="5 13" id="KW-0812">Transmembrane</keyword>
<evidence type="ECO:0000256" key="8">
    <source>
        <dbReference type="ARBA" id="ARBA00022989"/>
    </source>
</evidence>
<dbReference type="InterPro" id="IPR036852">
    <property type="entry name" value="Peptidase_S8/S53_dom_sf"/>
</dbReference>
<dbReference type="GO" id="GO:0004252">
    <property type="term" value="F:serine-type endopeptidase activity"/>
    <property type="evidence" value="ECO:0007669"/>
    <property type="project" value="UniProtKB-UniRule"/>
</dbReference>
<keyword evidence="4 10" id="KW-0645">Protease</keyword>
<evidence type="ECO:0000256" key="3">
    <source>
        <dbReference type="ARBA" id="ARBA00022475"/>
    </source>
</evidence>
<dbReference type="SUPFAM" id="SSF52743">
    <property type="entry name" value="Subtilisin-like"/>
    <property type="match status" value="1"/>
</dbReference>
<feature type="active site" description="Charge relay system" evidence="10">
    <location>
        <position position="283"/>
    </location>
</feature>
<dbReference type="Pfam" id="PF00082">
    <property type="entry name" value="Peptidase_S8"/>
    <property type="match status" value="1"/>
</dbReference>
<dbReference type="InterPro" id="IPR022398">
    <property type="entry name" value="Peptidase_S8_His-AS"/>
</dbReference>
<protein>
    <submittedName>
        <fullName evidence="15">Type VII secretion-associated serine protease mycosin</fullName>
    </submittedName>
</protein>
<keyword evidence="3" id="KW-1003">Cell membrane</keyword>
<feature type="active site" description="Charge relay system" evidence="10">
    <location>
        <position position="102"/>
    </location>
</feature>
<comment type="similarity">
    <text evidence="2 10 11">Belongs to the peptidase S8 family.</text>
</comment>
<dbReference type="KEGG" id="cpoy:GP475_02615"/>
<evidence type="ECO:0000256" key="2">
    <source>
        <dbReference type="ARBA" id="ARBA00011073"/>
    </source>
</evidence>
<evidence type="ECO:0000313" key="15">
    <source>
        <dbReference type="EMBL" id="QNQ89655.1"/>
    </source>
</evidence>
<dbReference type="EMBL" id="CP046884">
    <property type="protein sequence ID" value="QNQ89655.1"/>
    <property type="molecule type" value="Genomic_DNA"/>
</dbReference>
<dbReference type="InterPro" id="IPR023827">
    <property type="entry name" value="Peptidase_S8_Asp-AS"/>
</dbReference>
<dbReference type="Proteomes" id="UP000516320">
    <property type="component" value="Chromosome"/>
</dbReference>
<evidence type="ECO:0000313" key="16">
    <source>
        <dbReference type="Proteomes" id="UP000516320"/>
    </source>
</evidence>
<dbReference type="PROSITE" id="PS51892">
    <property type="entry name" value="SUBTILASE"/>
    <property type="match status" value="1"/>
</dbReference>
<dbReference type="GO" id="GO:0006508">
    <property type="term" value="P:proteolysis"/>
    <property type="evidence" value="ECO:0007669"/>
    <property type="project" value="UniProtKB-KW"/>
</dbReference>
<dbReference type="InterPro" id="IPR015500">
    <property type="entry name" value="Peptidase_S8_subtilisin-rel"/>
</dbReference>
<dbReference type="AlphaFoldDB" id="A0A7H0SM80"/>
<dbReference type="PROSITE" id="PS00137">
    <property type="entry name" value="SUBTILASE_HIS"/>
    <property type="match status" value="1"/>
</dbReference>
<feature type="active site" description="Charge relay system" evidence="10">
    <location>
        <position position="71"/>
    </location>
</feature>
<evidence type="ECO:0000256" key="12">
    <source>
        <dbReference type="SAM" id="MobiDB-lite"/>
    </source>
</evidence>
<feature type="compositionally biased region" description="Low complexity" evidence="12">
    <location>
        <begin position="349"/>
        <end position="358"/>
    </location>
</feature>
<evidence type="ECO:0000256" key="1">
    <source>
        <dbReference type="ARBA" id="ARBA00004162"/>
    </source>
</evidence>
<dbReference type="Gene3D" id="3.40.50.200">
    <property type="entry name" value="Peptidase S8/S53 domain"/>
    <property type="match status" value="1"/>
</dbReference>
<evidence type="ECO:0000256" key="10">
    <source>
        <dbReference type="PROSITE-ProRule" id="PRU01240"/>
    </source>
</evidence>
<dbReference type="PROSITE" id="PS00136">
    <property type="entry name" value="SUBTILASE_ASP"/>
    <property type="match status" value="1"/>
</dbReference>
<comment type="subcellular location">
    <subcellularLocation>
        <location evidence="1">Cell membrane</location>
        <topology evidence="1">Single-pass membrane protein</topology>
    </subcellularLocation>
</comment>
<evidence type="ECO:0000256" key="9">
    <source>
        <dbReference type="ARBA" id="ARBA00023136"/>
    </source>
</evidence>
<reference evidence="15 16" key="1">
    <citation type="submission" date="2019-12" db="EMBL/GenBank/DDBJ databases">
        <title>Corynebacterium sp. nov., isolated from feces of the Anser Albifrons in China.</title>
        <authorList>
            <person name="Liu Q."/>
        </authorList>
    </citation>
    <scope>NUCLEOTIDE SEQUENCE [LARGE SCALE GENOMIC DNA]</scope>
    <source>
        <strain evidence="15 16">4H37-19</strain>
    </source>
</reference>
<dbReference type="InterPro" id="IPR023828">
    <property type="entry name" value="Peptidase_S8_Ser-AS"/>
</dbReference>
<keyword evidence="16" id="KW-1185">Reference proteome</keyword>
<dbReference type="NCBIfam" id="TIGR03921">
    <property type="entry name" value="T7SS_mycosin"/>
    <property type="match status" value="1"/>
</dbReference>
<dbReference type="PROSITE" id="PS00138">
    <property type="entry name" value="SUBTILASE_SER"/>
    <property type="match status" value="1"/>
</dbReference>
<gene>
    <name evidence="15" type="primary">mycP</name>
    <name evidence="15" type="ORF">GP475_02615</name>
</gene>
<keyword evidence="8 13" id="KW-1133">Transmembrane helix</keyword>
<keyword evidence="9 13" id="KW-0472">Membrane</keyword>
<dbReference type="InterPro" id="IPR000209">
    <property type="entry name" value="Peptidase_S8/S53_dom"/>
</dbReference>
<evidence type="ECO:0000256" key="6">
    <source>
        <dbReference type="ARBA" id="ARBA00022801"/>
    </source>
</evidence>
<feature type="region of interest" description="Disordered" evidence="12">
    <location>
        <begin position="384"/>
        <end position="406"/>
    </location>
</feature>
<evidence type="ECO:0000256" key="5">
    <source>
        <dbReference type="ARBA" id="ARBA00022692"/>
    </source>
</evidence>
<name>A0A7H0SM80_9CORY</name>
<dbReference type="InterPro" id="IPR023834">
    <property type="entry name" value="T7SS_pept_S8A_mycosin"/>
</dbReference>
<keyword evidence="6 10" id="KW-0378">Hydrolase</keyword>
<evidence type="ECO:0000256" key="7">
    <source>
        <dbReference type="ARBA" id="ARBA00022825"/>
    </source>
</evidence>
<evidence type="ECO:0000256" key="13">
    <source>
        <dbReference type="SAM" id="Phobius"/>
    </source>
</evidence>
<feature type="domain" description="Peptidase S8/S53" evidence="14">
    <location>
        <begin position="62"/>
        <end position="330"/>
    </location>
</feature>
<dbReference type="PANTHER" id="PTHR43806">
    <property type="entry name" value="PEPTIDASE S8"/>
    <property type="match status" value="1"/>
</dbReference>
<dbReference type="InterPro" id="IPR050131">
    <property type="entry name" value="Peptidase_S8_subtilisin-like"/>
</dbReference>
<dbReference type="PANTHER" id="PTHR43806:SF11">
    <property type="entry name" value="CEREVISIN-RELATED"/>
    <property type="match status" value="1"/>
</dbReference>
<feature type="region of interest" description="Disordered" evidence="12">
    <location>
        <begin position="328"/>
        <end position="358"/>
    </location>
</feature>